<protein>
    <submittedName>
        <fullName evidence="7">Signal transduction histidine kinase</fullName>
    </submittedName>
</protein>
<keyword evidence="3" id="KW-0902">Two-component regulatory system</keyword>
<dbReference type="EMBL" id="SNYA01000006">
    <property type="protein sequence ID" value="TDP90886.1"/>
    <property type="molecule type" value="Genomic_DNA"/>
</dbReference>
<dbReference type="AlphaFoldDB" id="A0A4R6RXG8"/>
<dbReference type="Pfam" id="PF02518">
    <property type="entry name" value="HATPase_c"/>
    <property type="match status" value="1"/>
</dbReference>
<dbReference type="CDD" id="cd16917">
    <property type="entry name" value="HATPase_UhpB-NarQ-NarX-like"/>
    <property type="match status" value="1"/>
</dbReference>
<dbReference type="GO" id="GO:0016301">
    <property type="term" value="F:kinase activity"/>
    <property type="evidence" value="ECO:0007669"/>
    <property type="project" value="UniProtKB-KW"/>
</dbReference>
<evidence type="ECO:0000313" key="7">
    <source>
        <dbReference type="EMBL" id="TDP90886.1"/>
    </source>
</evidence>
<keyword evidence="1" id="KW-0808">Transferase</keyword>
<dbReference type="InterPro" id="IPR050482">
    <property type="entry name" value="Sensor_HK_TwoCompSys"/>
</dbReference>
<feature type="transmembrane region" description="Helical" evidence="5">
    <location>
        <begin position="45"/>
        <end position="63"/>
    </location>
</feature>
<dbReference type="OrthoDB" id="5035586at2"/>
<dbReference type="InterPro" id="IPR003594">
    <property type="entry name" value="HATPase_dom"/>
</dbReference>
<evidence type="ECO:0000256" key="1">
    <source>
        <dbReference type="ARBA" id="ARBA00022679"/>
    </source>
</evidence>
<feature type="transmembrane region" description="Helical" evidence="5">
    <location>
        <begin position="94"/>
        <end position="113"/>
    </location>
</feature>
<evidence type="ECO:0000256" key="5">
    <source>
        <dbReference type="SAM" id="Phobius"/>
    </source>
</evidence>
<organism evidence="7 8">
    <name type="scientific">Leucobacter luti</name>
    <dbReference type="NCBI Taxonomy" id="340320"/>
    <lineage>
        <taxon>Bacteria</taxon>
        <taxon>Bacillati</taxon>
        <taxon>Actinomycetota</taxon>
        <taxon>Actinomycetes</taxon>
        <taxon>Micrococcales</taxon>
        <taxon>Microbacteriaceae</taxon>
        <taxon>Leucobacter</taxon>
    </lineage>
</organism>
<feature type="transmembrane region" description="Helical" evidence="5">
    <location>
        <begin position="559"/>
        <end position="578"/>
    </location>
</feature>
<keyword evidence="5" id="KW-0812">Transmembrane</keyword>
<comment type="caution">
    <text evidence="7">The sequence shown here is derived from an EMBL/GenBank/DDBJ whole genome shotgun (WGS) entry which is preliminary data.</text>
</comment>
<evidence type="ECO:0000313" key="8">
    <source>
        <dbReference type="Proteomes" id="UP000295601"/>
    </source>
</evidence>
<accession>A0A4R6RXG8</accession>
<keyword evidence="8" id="KW-1185">Reference proteome</keyword>
<feature type="transmembrane region" description="Helical" evidence="5">
    <location>
        <begin position="509"/>
        <end position="527"/>
    </location>
</feature>
<keyword evidence="5" id="KW-1133">Transmembrane helix</keyword>
<feature type="transmembrane region" description="Helical" evidence="5">
    <location>
        <begin position="119"/>
        <end position="140"/>
    </location>
</feature>
<feature type="transmembrane region" description="Helical" evidence="5">
    <location>
        <begin position="170"/>
        <end position="189"/>
    </location>
</feature>
<reference evidence="7 8" key="1">
    <citation type="submission" date="2019-03" db="EMBL/GenBank/DDBJ databases">
        <title>Genomic analyses of the natural microbiome of Caenorhabditis elegans.</title>
        <authorList>
            <person name="Samuel B."/>
        </authorList>
    </citation>
    <scope>NUCLEOTIDE SEQUENCE [LARGE SCALE GENOMIC DNA]</scope>
    <source>
        <strain evidence="7 8">JUb18</strain>
    </source>
</reference>
<feature type="transmembrane region" description="Helical" evidence="5">
    <location>
        <begin position="456"/>
        <end position="474"/>
    </location>
</feature>
<dbReference type="InterPro" id="IPR036890">
    <property type="entry name" value="HATPase_C_sf"/>
</dbReference>
<keyword evidence="5" id="KW-0472">Membrane</keyword>
<feature type="transmembrane region" description="Helical" evidence="5">
    <location>
        <begin position="69"/>
        <end position="87"/>
    </location>
</feature>
<feature type="transmembrane region" description="Helical" evidence="5">
    <location>
        <begin position="534"/>
        <end position="553"/>
    </location>
</feature>
<evidence type="ECO:0000259" key="6">
    <source>
        <dbReference type="Pfam" id="PF02518"/>
    </source>
</evidence>
<evidence type="ECO:0000256" key="2">
    <source>
        <dbReference type="ARBA" id="ARBA00022777"/>
    </source>
</evidence>
<keyword evidence="2 7" id="KW-0418">Kinase</keyword>
<evidence type="ECO:0000256" key="3">
    <source>
        <dbReference type="ARBA" id="ARBA00023012"/>
    </source>
</evidence>
<proteinExistence type="predicted"/>
<sequence>MMSALDQDRGFLIRIGAFFSPLVADLRPADASWASRSLLSSIREVMLGMIAVWQLVMVLAAGVSVGWSAWPVMVGNLGLAAAAVLALRRFPNMPVWPLPVVMAALGLVGYLSSGDLASVLVFASCWQINFASCAVGLLVFRPAAVPLVFVLAVSVSGGILLWLPSWGADLPVSIIITQLSIILALRYGVPPLFALAKHRDEEEHRSAEAIERAEIAQRTSRQIAEESRVLHDTAVNTLGAIANGGLGVAHADHVRMQCANDLRALEDLQGDRSGSRPAALQLIEALQSSWIMVRRSGASDEQLTQALSQVSIARLTGFAGAVREIVTNAAKHSGVPHLDASVRISGSRLSVEIRDDGVGFDAAAVDLRGLTHSVRERAELHGFSATVDSVPGGGTTAALALHLSQAATSPVPRVVPPPRVEDTIRSLQQRAALLWAGGVTMVSIVLSAANPANYRLSALLLIATMIISVLLIRFSPRQGGAFWSSMVLVSAPSFIFVCAAATTEFGTSQAIHWQALAPTAPFVWLLAHRRRRGVWAATVLWILTATTVMFLGLPSTRDGLAIVATALAVGLGFALVWARFQTAVARLCFGTAAAEQRTFWANLDTSAARAAQRTYLRWIDTGLDSAMQLMRDIVEERRDARELETQIACGNEERYLRQVIQVGPQLIRLAPRLFPAMRRAHDQEIELTLRLGDQDAPNHDTARRIVGEVTAAIDTAAATDRVAVSLFPVHDGLQLTLVHTSGAPARPHTSQLLFHVPEEAQAARSAAQHTE</sequence>
<feature type="transmembrane region" description="Helical" evidence="5">
    <location>
        <begin position="147"/>
        <end position="164"/>
    </location>
</feature>
<dbReference type="SUPFAM" id="SSF55874">
    <property type="entry name" value="ATPase domain of HSP90 chaperone/DNA topoisomerase II/histidine kinase"/>
    <property type="match status" value="1"/>
</dbReference>
<name>A0A4R6RXG8_9MICO</name>
<feature type="domain" description="Histidine kinase/HSP90-like ATPase" evidence="6">
    <location>
        <begin position="321"/>
        <end position="403"/>
    </location>
</feature>
<dbReference type="PANTHER" id="PTHR24421">
    <property type="entry name" value="NITRATE/NITRITE SENSOR PROTEIN NARX-RELATED"/>
    <property type="match status" value="1"/>
</dbReference>
<gene>
    <name evidence="7" type="ORF">EDF62_2542</name>
</gene>
<dbReference type="RefSeq" id="WP_133617262.1">
    <property type="nucleotide sequence ID" value="NZ_SNYA01000006.1"/>
</dbReference>
<feature type="transmembrane region" description="Helical" evidence="5">
    <location>
        <begin position="481"/>
        <end position="503"/>
    </location>
</feature>
<keyword evidence="4" id="KW-0175">Coiled coil</keyword>
<dbReference type="GO" id="GO:0000160">
    <property type="term" value="P:phosphorelay signal transduction system"/>
    <property type="evidence" value="ECO:0007669"/>
    <property type="project" value="UniProtKB-KW"/>
</dbReference>
<feature type="transmembrane region" description="Helical" evidence="5">
    <location>
        <begin position="432"/>
        <end position="450"/>
    </location>
</feature>
<feature type="coiled-coil region" evidence="4">
    <location>
        <begin position="626"/>
        <end position="653"/>
    </location>
</feature>
<dbReference type="Proteomes" id="UP000295601">
    <property type="component" value="Unassembled WGS sequence"/>
</dbReference>
<evidence type="ECO:0000256" key="4">
    <source>
        <dbReference type="SAM" id="Coils"/>
    </source>
</evidence>
<dbReference type="Gene3D" id="3.30.565.10">
    <property type="entry name" value="Histidine kinase-like ATPase, C-terminal domain"/>
    <property type="match status" value="1"/>
</dbReference>